<keyword evidence="3" id="KW-0255">Endonuclease</keyword>
<dbReference type="Proteomes" id="UP000017052">
    <property type="component" value="Unassembled WGS sequence"/>
</dbReference>
<dbReference type="GO" id="GO:0008270">
    <property type="term" value="F:zinc ion binding"/>
    <property type="evidence" value="ECO:0007669"/>
    <property type="project" value="InterPro"/>
</dbReference>
<evidence type="ECO:0000259" key="2">
    <source>
        <dbReference type="Pfam" id="PF01844"/>
    </source>
</evidence>
<dbReference type="InterPro" id="IPR002711">
    <property type="entry name" value="HNH"/>
</dbReference>
<sequence>MAYVVDHILPLSAGGPDTIDNKQPAHRVCNRQKSDKVSGISTSQAMRMPFVRDSTFAE</sequence>
<comment type="caution">
    <text evidence="3">The sequence shown here is derived from an EMBL/GenBank/DDBJ whole genome shotgun (WGS) entry which is preliminary data.</text>
</comment>
<evidence type="ECO:0000313" key="3">
    <source>
        <dbReference type="EMBL" id="ERK54582.1"/>
    </source>
</evidence>
<keyword evidence="3" id="KW-0378">Hydrolase</keyword>
<dbReference type="CDD" id="cd00085">
    <property type="entry name" value="HNHc"/>
    <property type="match status" value="1"/>
</dbReference>
<dbReference type="Gene3D" id="1.10.30.50">
    <property type="match status" value="1"/>
</dbReference>
<organism evidence="3 4">
    <name type="scientific">Propionibacterium acidifaciens F0233</name>
    <dbReference type="NCBI Taxonomy" id="553198"/>
    <lineage>
        <taxon>Bacteria</taxon>
        <taxon>Bacillati</taxon>
        <taxon>Actinomycetota</taxon>
        <taxon>Actinomycetes</taxon>
        <taxon>Propionibacteriales</taxon>
        <taxon>Propionibacteriaceae</taxon>
        <taxon>Propionibacterium</taxon>
    </lineage>
</organism>
<dbReference type="GeneID" id="95360027"/>
<dbReference type="EMBL" id="ACVN02000210">
    <property type="protein sequence ID" value="ERK54582.1"/>
    <property type="molecule type" value="Genomic_DNA"/>
</dbReference>
<reference evidence="3" key="1">
    <citation type="submission" date="2013-08" db="EMBL/GenBank/DDBJ databases">
        <authorList>
            <person name="Durkin A.S."/>
            <person name="Haft D.R."/>
            <person name="McCorrison J."/>
            <person name="Torralba M."/>
            <person name="Gillis M."/>
            <person name="Haft D.H."/>
            <person name="Methe B."/>
            <person name="Sutton G."/>
            <person name="Nelson K.E."/>
        </authorList>
    </citation>
    <scope>NUCLEOTIDE SEQUENCE [LARGE SCALE GENOMIC DNA]</scope>
    <source>
        <strain evidence="3">F0233</strain>
    </source>
</reference>
<gene>
    <name evidence="3" type="ORF">HMPREF0682_2464</name>
</gene>
<name>U2RVA7_9ACTN</name>
<dbReference type="AlphaFoldDB" id="U2RVA7"/>
<protein>
    <submittedName>
        <fullName evidence="3">HNH endonuclease domain protein</fullName>
    </submittedName>
</protein>
<dbReference type="InterPro" id="IPR003615">
    <property type="entry name" value="HNH_nuc"/>
</dbReference>
<keyword evidence="3" id="KW-0540">Nuclease</keyword>
<feature type="domain" description="HNH" evidence="2">
    <location>
        <begin position="4"/>
        <end position="36"/>
    </location>
</feature>
<dbReference type="OrthoDB" id="9802901at2"/>
<dbReference type="GO" id="GO:0004519">
    <property type="term" value="F:endonuclease activity"/>
    <property type="evidence" value="ECO:0007669"/>
    <property type="project" value="UniProtKB-KW"/>
</dbReference>
<dbReference type="RefSeq" id="WP_021797874.1">
    <property type="nucleotide sequence ID" value="NZ_ACVN02000210.1"/>
</dbReference>
<dbReference type="GO" id="GO:0003676">
    <property type="term" value="F:nucleic acid binding"/>
    <property type="evidence" value="ECO:0007669"/>
    <property type="project" value="InterPro"/>
</dbReference>
<evidence type="ECO:0000256" key="1">
    <source>
        <dbReference type="SAM" id="MobiDB-lite"/>
    </source>
</evidence>
<keyword evidence="4" id="KW-1185">Reference proteome</keyword>
<proteinExistence type="predicted"/>
<evidence type="ECO:0000313" key="4">
    <source>
        <dbReference type="Proteomes" id="UP000017052"/>
    </source>
</evidence>
<dbReference type="Pfam" id="PF01844">
    <property type="entry name" value="HNH"/>
    <property type="match status" value="1"/>
</dbReference>
<accession>U2RVA7</accession>
<feature type="region of interest" description="Disordered" evidence="1">
    <location>
        <begin position="14"/>
        <end position="44"/>
    </location>
</feature>